<dbReference type="GO" id="GO:0043565">
    <property type="term" value="F:sequence-specific DNA binding"/>
    <property type="evidence" value="ECO:0007669"/>
    <property type="project" value="InterPro"/>
</dbReference>
<dbReference type="EMBL" id="PVUE01000003">
    <property type="protein sequence ID" value="PRZ43152.1"/>
    <property type="molecule type" value="Genomic_DNA"/>
</dbReference>
<dbReference type="Proteomes" id="UP000237752">
    <property type="component" value="Unassembled WGS sequence"/>
</dbReference>
<sequence length="263" mass="29086">MMLDRESKTMVAGFSRPAPDGHDRPAPTYREHTEVARPDLIRCWWTHRLPPHSGASRILPDNCADLIVRDDGAAWLVGPATGPDLFELEGRFNLRAIRINPAALATVTRLDADELVDQRLGFGEIFTPSVARALTDAVWAVDEHTVRRIFADREAIPSLAEGFRMLECHPGQDINRIAERLGHSPRNFRRLMKRNAGLGPKTIQRVSRFRSFLDAAERAGDVASLAGLAFAAGYVDQAHLTRDSTALSGLPPRALLVERSSGR</sequence>
<keyword evidence="4" id="KW-1185">Reference proteome</keyword>
<gene>
    <name evidence="3" type="ORF">CLV47_103210</name>
</gene>
<proteinExistence type="predicted"/>
<evidence type="ECO:0000313" key="3">
    <source>
        <dbReference type="EMBL" id="PRZ43152.1"/>
    </source>
</evidence>
<protein>
    <submittedName>
        <fullName evidence="3">AraC family transcriptional regulator</fullName>
    </submittedName>
</protein>
<dbReference type="Pfam" id="PF12833">
    <property type="entry name" value="HTH_18"/>
    <property type="match status" value="1"/>
</dbReference>
<evidence type="ECO:0000259" key="2">
    <source>
        <dbReference type="PROSITE" id="PS01124"/>
    </source>
</evidence>
<dbReference type="SMART" id="SM00342">
    <property type="entry name" value="HTH_ARAC"/>
    <property type="match status" value="1"/>
</dbReference>
<dbReference type="GO" id="GO:0003700">
    <property type="term" value="F:DNA-binding transcription factor activity"/>
    <property type="evidence" value="ECO:0007669"/>
    <property type="project" value="InterPro"/>
</dbReference>
<organism evidence="3 4">
    <name type="scientific">Antricoccus suffuscus</name>
    <dbReference type="NCBI Taxonomy" id="1629062"/>
    <lineage>
        <taxon>Bacteria</taxon>
        <taxon>Bacillati</taxon>
        <taxon>Actinomycetota</taxon>
        <taxon>Actinomycetes</taxon>
        <taxon>Geodermatophilales</taxon>
        <taxon>Antricoccaceae</taxon>
        <taxon>Antricoccus</taxon>
    </lineage>
</organism>
<evidence type="ECO:0000313" key="4">
    <source>
        <dbReference type="Proteomes" id="UP000237752"/>
    </source>
</evidence>
<dbReference type="OrthoDB" id="2559672at2"/>
<dbReference type="InterPro" id="IPR018060">
    <property type="entry name" value="HTH_AraC"/>
</dbReference>
<dbReference type="Gene3D" id="1.10.10.60">
    <property type="entry name" value="Homeodomain-like"/>
    <property type="match status" value="1"/>
</dbReference>
<evidence type="ECO:0000256" key="1">
    <source>
        <dbReference type="SAM" id="MobiDB-lite"/>
    </source>
</evidence>
<feature type="compositionally biased region" description="Basic and acidic residues" evidence="1">
    <location>
        <begin position="19"/>
        <end position="28"/>
    </location>
</feature>
<accession>A0A2T1A3G9</accession>
<reference evidence="3 4" key="1">
    <citation type="submission" date="2018-03" db="EMBL/GenBank/DDBJ databases">
        <title>Genomic Encyclopedia of Archaeal and Bacterial Type Strains, Phase II (KMG-II): from individual species to whole genera.</title>
        <authorList>
            <person name="Goeker M."/>
        </authorList>
    </citation>
    <scope>NUCLEOTIDE SEQUENCE [LARGE SCALE GENOMIC DNA]</scope>
    <source>
        <strain evidence="3 4">DSM 100065</strain>
    </source>
</reference>
<dbReference type="Pfam" id="PF20240">
    <property type="entry name" value="DUF6597"/>
    <property type="match status" value="1"/>
</dbReference>
<dbReference type="AlphaFoldDB" id="A0A2T1A3G9"/>
<feature type="region of interest" description="Disordered" evidence="1">
    <location>
        <begin position="1"/>
        <end position="28"/>
    </location>
</feature>
<dbReference type="PROSITE" id="PS01124">
    <property type="entry name" value="HTH_ARAC_FAMILY_2"/>
    <property type="match status" value="1"/>
</dbReference>
<feature type="domain" description="HTH araC/xylS-type" evidence="2">
    <location>
        <begin position="174"/>
        <end position="258"/>
    </location>
</feature>
<name>A0A2T1A3G9_9ACTN</name>
<dbReference type="InterPro" id="IPR046532">
    <property type="entry name" value="DUF6597"/>
</dbReference>
<dbReference type="RefSeq" id="WP_106348112.1">
    <property type="nucleotide sequence ID" value="NZ_PVUE01000003.1"/>
</dbReference>
<comment type="caution">
    <text evidence="3">The sequence shown here is derived from an EMBL/GenBank/DDBJ whole genome shotgun (WGS) entry which is preliminary data.</text>
</comment>